<gene>
    <name evidence="4" type="ORF">J2S57_002037</name>
</gene>
<proteinExistence type="predicted"/>
<evidence type="ECO:0000256" key="2">
    <source>
        <dbReference type="PROSITE-ProRule" id="PRU00335"/>
    </source>
</evidence>
<evidence type="ECO:0000259" key="3">
    <source>
        <dbReference type="PROSITE" id="PS50977"/>
    </source>
</evidence>
<keyword evidence="5" id="KW-1185">Reference proteome</keyword>
<evidence type="ECO:0000313" key="4">
    <source>
        <dbReference type="EMBL" id="MDP9826288.1"/>
    </source>
</evidence>
<dbReference type="Proteomes" id="UP001235712">
    <property type="component" value="Unassembled WGS sequence"/>
</dbReference>
<sequence length="199" mass="22226">MATTEPVSVRPSKARERLLRTASALFYTEGIHEVGVDRILSEAEVTRSTFYRHFPGKEDLVLNYIHGVDQSVREHVEETGEGEGSEHPKSLIEALIDEHAEQICRPGFRGCAFINAAAEYPDHASPVRLAIDEHRAWMLGVATEAFRRAGHDSPDRAGRRFMLLRDGAMISGYLHDPEAARKTLREGIDDLLFDGRSSS</sequence>
<dbReference type="InterPro" id="IPR036271">
    <property type="entry name" value="Tet_transcr_reg_TetR-rel_C_sf"/>
</dbReference>
<feature type="domain" description="HTH tetR-type" evidence="3">
    <location>
        <begin position="12"/>
        <end position="72"/>
    </location>
</feature>
<dbReference type="InterPro" id="IPR009057">
    <property type="entry name" value="Homeodomain-like_sf"/>
</dbReference>
<dbReference type="PANTHER" id="PTHR30055">
    <property type="entry name" value="HTH-TYPE TRANSCRIPTIONAL REGULATOR RUTR"/>
    <property type="match status" value="1"/>
</dbReference>
<evidence type="ECO:0000313" key="5">
    <source>
        <dbReference type="Proteomes" id="UP001235712"/>
    </source>
</evidence>
<dbReference type="Pfam" id="PF00440">
    <property type="entry name" value="TetR_N"/>
    <property type="match status" value="1"/>
</dbReference>
<dbReference type="InterPro" id="IPR001647">
    <property type="entry name" value="HTH_TetR"/>
</dbReference>
<dbReference type="EMBL" id="JAUSQZ010000001">
    <property type="protein sequence ID" value="MDP9826288.1"/>
    <property type="molecule type" value="Genomic_DNA"/>
</dbReference>
<dbReference type="RefSeq" id="WP_307240942.1">
    <property type="nucleotide sequence ID" value="NZ_JAUSQZ010000001.1"/>
</dbReference>
<comment type="caution">
    <text evidence="4">The sequence shown here is derived from an EMBL/GenBank/DDBJ whole genome shotgun (WGS) entry which is preliminary data.</text>
</comment>
<name>A0ABT9P0T4_9ACTN</name>
<organism evidence="4 5">
    <name type="scientific">Kineosporia succinea</name>
    <dbReference type="NCBI Taxonomy" id="84632"/>
    <lineage>
        <taxon>Bacteria</taxon>
        <taxon>Bacillati</taxon>
        <taxon>Actinomycetota</taxon>
        <taxon>Actinomycetes</taxon>
        <taxon>Kineosporiales</taxon>
        <taxon>Kineosporiaceae</taxon>
        <taxon>Kineosporia</taxon>
    </lineage>
</organism>
<dbReference type="PRINTS" id="PR00455">
    <property type="entry name" value="HTHTETR"/>
</dbReference>
<dbReference type="PANTHER" id="PTHR30055:SF200">
    <property type="entry name" value="HTH-TYPE TRANSCRIPTIONAL REPRESSOR BDCR"/>
    <property type="match status" value="1"/>
</dbReference>
<dbReference type="InterPro" id="IPR050109">
    <property type="entry name" value="HTH-type_TetR-like_transc_reg"/>
</dbReference>
<dbReference type="PROSITE" id="PS50977">
    <property type="entry name" value="HTH_TETR_2"/>
    <property type="match status" value="1"/>
</dbReference>
<reference evidence="4 5" key="1">
    <citation type="submission" date="2023-07" db="EMBL/GenBank/DDBJ databases">
        <title>Sequencing the genomes of 1000 actinobacteria strains.</title>
        <authorList>
            <person name="Klenk H.-P."/>
        </authorList>
    </citation>
    <scope>NUCLEOTIDE SEQUENCE [LARGE SCALE GENOMIC DNA]</scope>
    <source>
        <strain evidence="4 5">DSM 44388</strain>
    </source>
</reference>
<protein>
    <submittedName>
        <fullName evidence="4">AcrR family transcriptional regulator</fullName>
    </submittedName>
</protein>
<dbReference type="SUPFAM" id="SSF46689">
    <property type="entry name" value="Homeodomain-like"/>
    <property type="match status" value="1"/>
</dbReference>
<evidence type="ECO:0000256" key="1">
    <source>
        <dbReference type="ARBA" id="ARBA00023125"/>
    </source>
</evidence>
<feature type="DNA-binding region" description="H-T-H motif" evidence="2">
    <location>
        <begin position="35"/>
        <end position="54"/>
    </location>
</feature>
<dbReference type="SUPFAM" id="SSF48498">
    <property type="entry name" value="Tetracyclin repressor-like, C-terminal domain"/>
    <property type="match status" value="1"/>
</dbReference>
<keyword evidence="1 2" id="KW-0238">DNA-binding</keyword>
<accession>A0ABT9P0T4</accession>
<dbReference type="Gene3D" id="1.10.357.10">
    <property type="entry name" value="Tetracycline Repressor, domain 2"/>
    <property type="match status" value="1"/>
</dbReference>